<keyword evidence="4" id="KW-0202">Cytokine</keyword>
<dbReference type="PROSITE" id="PS51362">
    <property type="entry name" value="TGF_BETA_2"/>
    <property type="match status" value="1"/>
</dbReference>
<dbReference type="InterPro" id="IPR029034">
    <property type="entry name" value="Cystine-knot_cytokine"/>
</dbReference>
<dbReference type="InterPro" id="IPR001839">
    <property type="entry name" value="TGF-b_C"/>
</dbReference>
<evidence type="ECO:0000256" key="6">
    <source>
        <dbReference type="ARBA" id="ARBA00022553"/>
    </source>
</evidence>
<evidence type="ECO:0000256" key="1">
    <source>
        <dbReference type="ARBA" id="ARBA00004613"/>
    </source>
</evidence>
<dbReference type="InterPro" id="IPR017948">
    <property type="entry name" value="TGFb_CS"/>
</dbReference>
<dbReference type="Gene3D" id="2.10.90.10">
    <property type="entry name" value="Cystine-knot cytokines"/>
    <property type="match status" value="1"/>
</dbReference>
<keyword evidence="6" id="KW-0597">Phosphoprotein</keyword>
<gene>
    <name evidence="16" type="ORF">HF521_001662</name>
</gene>
<keyword evidence="17" id="KW-1185">Reference proteome</keyword>
<evidence type="ECO:0000313" key="16">
    <source>
        <dbReference type="EMBL" id="KAF7702379.1"/>
    </source>
</evidence>
<keyword evidence="5" id="KW-0964">Secreted</keyword>
<evidence type="ECO:0000259" key="15">
    <source>
        <dbReference type="PROSITE" id="PS51362"/>
    </source>
</evidence>
<evidence type="ECO:0000256" key="5">
    <source>
        <dbReference type="ARBA" id="ARBA00022525"/>
    </source>
</evidence>
<feature type="chain" id="PRO_5035917692" description="Growth/differentiation factor 9" evidence="14">
    <location>
        <begin position="31"/>
        <end position="432"/>
    </location>
</feature>
<reference evidence="16" key="1">
    <citation type="submission" date="2020-08" db="EMBL/GenBank/DDBJ databases">
        <title>Chromosome-level assembly of Southern catfish (Silurus meridionalis) provides insights into visual adaptation to the nocturnal and benthic lifestyles.</title>
        <authorList>
            <person name="Zhang Y."/>
            <person name="Wang D."/>
            <person name="Peng Z."/>
        </authorList>
    </citation>
    <scope>NUCLEOTIDE SEQUENCE</scope>
    <source>
        <strain evidence="16">SWU-2019-XX</strain>
        <tissue evidence="16">Muscle</tissue>
    </source>
</reference>
<evidence type="ECO:0000256" key="13">
    <source>
        <dbReference type="RuleBase" id="RU000354"/>
    </source>
</evidence>
<dbReference type="GO" id="GO:0005125">
    <property type="term" value="F:cytokine activity"/>
    <property type="evidence" value="ECO:0007669"/>
    <property type="project" value="UniProtKB-KW"/>
</dbReference>
<dbReference type="EMBL" id="JABFDY010000010">
    <property type="protein sequence ID" value="KAF7702379.1"/>
    <property type="molecule type" value="Genomic_DNA"/>
</dbReference>
<dbReference type="PANTHER" id="PTHR11848">
    <property type="entry name" value="TGF-BETA FAMILY"/>
    <property type="match status" value="1"/>
</dbReference>
<keyword evidence="8 14" id="KW-0732">Signal</keyword>
<organism evidence="16 17">
    <name type="scientific">Silurus meridionalis</name>
    <name type="common">Southern catfish</name>
    <name type="synonym">Silurus soldatovi meridionalis</name>
    <dbReference type="NCBI Taxonomy" id="175797"/>
    <lineage>
        <taxon>Eukaryota</taxon>
        <taxon>Metazoa</taxon>
        <taxon>Chordata</taxon>
        <taxon>Craniata</taxon>
        <taxon>Vertebrata</taxon>
        <taxon>Euteleostomi</taxon>
        <taxon>Actinopterygii</taxon>
        <taxon>Neopterygii</taxon>
        <taxon>Teleostei</taxon>
        <taxon>Ostariophysi</taxon>
        <taxon>Siluriformes</taxon>
        <taxon>Siluridae</taxon>
        <taxon>Silurus</taxon>
    </lineage>
</organism>
<keyword evidence="9 13" id="KW-0339">Growth factor</keyword>
<keyword evidence="7" id="KW-0165">Cleavage on pair of basic residues</keyword>
<evidence type="ECO:0000256" key="14">
    <source>
        <dbReference type="SAM" id="SignalP"/>
    </source>
</evidence>
<evidence type="ECO:0000256" key="2">
    <source>
        <dbReference type="ARBA" id="ARBA00006656"/>
    </source>
</evidence>
<comment type="caution">
    <text evidence="16">The sequence shown here is derived from an EMBL/GenBank/DDBJ whole genome shotgun (WGS) entry which is preliminary data.</text>
</comment>
<evidence type="ECO:0000256" key="3">
    <source>
        <dbReference type="ARBA" id="ARBA00017637"/>
    </source>
</evidence>
<dbReference type="InterPro" id="IPR015617">
    <property type="entry name" value="Growth_differentiation_fac-9_C"/>
</dbReference>
<evidence type="ECO:0000256" key="12">
    <source>
        <dbReference type="ARBA" id="ARBA00046703"/>
    </source>
</evidence>
<evidence type="ECO:0000256" key="7">
    <source>
        <dbReference type="ARBA" id="ARBA00022685"/>
    </source>
</evidence>
<dbReference type="OrthoDB" id="6427922at2759"/>
<feature type="signal peptide" evidence="14">
    <location>
        <begin position="1"/>
        <end position="30"/>
    </location>
</feature>
<protein>
    <recommendedName>
        <fullName evidence="3">Growth/differentiation factor 9</fullName>
    </recommendedName>
</protein>
<comment type="subcellular location">
    <subcellularLocation>
        <location evidence="1">Secreted</location>
    </subcellularLocation>
</comment>
<dbReference type="FunFam" id="2.10.90.10:FF:000012">
    <property type="entry name" value="Growth/differentiation factor 9 (Predicted)"/>
    <property type="match status" value="1"/>
</dbReference>
<evidence type="ECO:0000313" key="17">
    <source>
        <dbReference type="Proteomes" id="UP000606274"/>
    </source>
</evidence>
<dbReference type="CDD" id="cd19403">
    <property type="entry name" value="TGF_beta_GDF9"/>
    <property type="match status" value="1"/>
</dbReference>
<dbReference type="Pfam" id="PF00019">
    <property type="entry name" value="TGF_beta"/>
    <property type="match status" value="1"/>
</dbReference>
<evidence type="ECO:0000256" key="8">
    <source>
        <dbReference type="ARBA" id="ARBA00022729"/>
    </source>
</evidence>
<dbReference type="SMART" id="SM00204">
    <property type="entry name" value="TGFB"/>
    <property type="match status" value="1"/>
</dbReference>
<keyword evidence="10" id="KW-1015">Disulfide bond</keyword>
<evidence type="ECO:0000256" key="11">
    <source>
        <dbReference type="ARBA" id="ARBA00023180"/>
    </source>
</evidence>
<proteinExistence type="inferred from homology"/>
<dbReference type="AlphaFoldDB" id="A0A8T0B710"/>
<evidence type="ECO:0000256" key="4">
    <source>
        <dbReference type="ARBA" id="ARBA00022514"/>
    </source>
</evidence>
<evidence type="ECO:0000256" key="10">
    <source>
        <dbReference type="ARBA" id="ARBA00023157"/>
    </source>
</evidence>
<sequence length="432" mass="49326">MVQGSCAGFYLKALMLALILVLILVLMCAGGSSRGSGGEQAEHLLHHGNILSPLLKALSEHEPWGIHFPRTRPDSRYVRFMKRLYKLSAKHERSHEMSHLYNTVRLITARQECLDRCGEQFMQDISYSLNRVRAQEQLLKSVLLYSLDHNHAVSLTSHCYLYMKEQMPSDEHMCLSPPSSQHAVSLISFQFQLNRASHHKWVEVDVTPFLHPLIKDHKKDIHLLINLTCLDDEPGSLPSRSLVELTHMAPSLLLYLNDTSEVAYQRGSTHTRLGEIRSNLWGNTMQSQYYGFGLQRLKWRNRRSALNTAQSLKSSAERGPLAAFEHPADDCDLYDFRVSFSQLRLDHWIIAPSKYNPRYCKGICPRVVGHIYGSPVHTMVQNIIYEKLDSSVPRPSCVPSEYDPLSVLTIENDGSIAYKEYEEMIATKCTCR</sequence>
<comment type="subunit">
    <text evidence="12">Homodimer or heterodimer. But, in contrast to other members of this family, cannot be disulfide-linked.</text>
</comment>
<comment type="similarity">
    <text evidence="2 13">Belongs to the TGF-beta family.</text>
</comment>
<dbReference type="InterPro" id="IPR015615">
    <property type="entry name" value="TGF-beta-rel"/>
</dbReference>
<evidence type="ECO:0000256" key="9">
    <source>
        <dbReference type="ARBA" id="ARBA00023030"/>
    </source>
</evidence>
<dbReference type="GO" id="GO:0008083">
    <property type="term" value="F:growth factor activity"/>
    <property type="evidence" value="ECO:0007669"/>
    <property type="project" value="UniProtKB-KW"/>
</dbReference>
<dbReference type="Proteomes" id="UP000606274">
    <property type="component" value="Unassembled WGS sequence"/>
</dbReference>
<dbReference type="SUPFAM" id="SSF57501">
    <property type="entry name" value="Cystine-knot cytokines"/>
    <property type="match status" value="1"/>
</dbReference>
<dbReference type="GO" id="GO:0005615">
    <property type="term" value="C:extracellular space"/>
    <property type="evidence" value="ECO:0007669"/>
    <property type="project" value="UniProtKB-KW"/>
</dbReference>
<feature type="domain" description="TGF-beta family profile" evidence="15">
    <location>
        <begin position="300"/>
        <end position="432"/>
    </location>
</feature>
<keyword evidence="11" id="KW-0325">Glycoprotein</keyword>
<name>A0A8T0B710_SILME</name>
<accession>A0A8T0B710</accession>
<dbReference type="PANTHER" id="PTHR11848:SF19">
    <property type="entry name" value="GROWTH_DIFFERENTIATION FACTOR 9"/>
    <property type="match status" value="1"/>
</dbReference>
<dbReference type="PROSITE" id="PS00250">
    <property type="entry name" value="TGF_BETA_1"/>
    <property type="match status" value="1"/>
</dbReference>